<evidence type="ECO:0000256" key="1">
    <source>
        <dbReference type="SAM" id="MobiDB-lite"/>
    </source>
</evidence>
<dbReference type="InterPro" id="IPR015943">
    <property type="entry name" value="WD40/YVTN_repeat-like_dom_sf"/>
</dbReference>
<comment type="caution">
    <text evidence="3">The sequence shown here is derived from an EMBL/GenBank/DDBJ whole genome shotgun (WGS) entry which is preliminary data.</text>
</comment>
<organism evidence="3 4">
    <name type="scientific">Actinophytocola xinjiangensis</name>
    <dbReference type="NCBI Taxonomy" id="485602"/>
    <lineage>
        <taxon>Bacteria</taxon>
        <taxon>Bacillati</taxon>
        <taxon>Actinomycetota</taxon>
        <taxon>Actinomycetes</taxon>
        <taxon>Pseudonocardiales</taxon>
        <taxon>Pseudonocardiaceae</taxon>
    </lineage>
</organism>
<name>A0A7Z0WU16_9PSEU</name>
<dbReference type="Proteomes" id="UP000185696">
    <property type="component" value="Unassembled WGS sequence"/>
</dbReference>
<dbReference type="Pfam" id="PF13360">
    <property type="entry name" value="PQQ_2"/>
    <property type="match status" value="1"/>
</dbReference>
<feature type="domain" description="Pyrrolo-quinoline quinone repeat" evidence="2">
    <location>
        <begin position="77"/>
        <end position="290"/>
    </location>
</feature>
<dbReference type="EMBL" id="MSIF01000001">
    <property type="protein sequence ID" value="OLF13806.1"/>
    <property type="molecule type" value="Genomic_DNA"/>
</dbReference>
<dbReference type="AlphaFoldDB" id="A0A7Z0WU16"/>
<feature type="region of interest" description="Disordered" evidence="1">
    <location>
        <begin position="17"/>
        <end position="59"/>
    </location>
</feature>
<evidence type="ECO:0000313" key="4">
    <source>
        <dbReference type="Proteomes" id="UP000185696"/>
    </source>
</evidence>
<reference evidence="3 4" key="1">
    <citation type="submission" date="2016-12" db="EMBL/GenBank/DDBJ databases">
        <title>The draft genome sequence of Actinophytocola xinjiangensis.</title>
        <authorList>
            <person name="Wang W."/>
            <person name="Yuan L."/>
        </authorList>
    </citation>
    <scope>NUCLEOTIDE SEQUENCE [LARGE SCALE GENOMIC DNA]</scope>
    <source>
        <strain evidence="3 4">CGMCC 4.4663</strain>
    </source>
</reference>
<sequence>MLVVGLLVLAGACSRPGVPSTLESSTSPATSPAPAPTASTTSTTSTVTPPPAPAVLDERPLWSGAVTSRPGELGATFVGDALVQVGLEGGEDYRRTLSVVDAATGKVRWSLREEAALGGDGARLGFVTYHTTVLDADGDWSVVVQYEKAVTMPSGKPGREEGLAALSGADGSVRWRFPVLTDRRLGPATGEPWSNLTSFRANERYAVALVTRNGARNERTADTWIGFDLASRQKLWEVPWAAADGRFDLAGDMVVGDVTPVGKPVPELTGAGVKIVAGVDAATGRTRWTTAETPPSGTSGLTGTGVLITTGERGAQRVTLVDPVTGDQLWDPELTLTATDVRCRAGTRLLACHDDDGGIVVLDPATRKSTRFEPESGYELSRIWEDRLVLVAREESALITDRDGNPLVTPLPGVIRDLDADHVAVVVQEDPERGRLAVHRLPL</sequence>
<dbReference type="SUPFAM" id="SSF50998">
    <property type="entry name" value="Quinoprotein alcohol dehydrogenase-like"/>
    <property type="match status" value="1"/>
</dbReference>
<proteinExistence type="predicted"/>
<evidence type="ECO:0000259" key="2">
    <source>
        <dbReference type="Pfam" id="PF13360"/>
    </source>
</evidence>
<dbReference type="InterPro" id="IPR011047">
    <property type="entry name" value="Quinoprotein_ADH-like_sf"/>
</dbReference>
<dbReference type="InterPro" id="IPR002372">
    <property type="entry name" value="PQQ_rpt_dom"/>
</dbReference>
<protein>
    <recommendedName>
        <fullName evidence="2">Pyrrolo-quinoline quinone repeat domain-containing protein</fullName>
    </recommendedName>
</protein>
<keyword evidence="4" id="KW-1185">Reference proteome</keyword>
<gene>
    <name evidence="3" type="ORF">BLA60_01010</name>
</gene>
<evidence type="ECO:0000313" key="3">
    <source>
        <dbReference type="EMBL" id="OLF13806.1"/>
    </source>
</evidence>
<feature type="compositionally biased region" description="Low complexity" evidence="1">
    <location>
        <begin position="19"/>
        <end position="47"/>
    </location>
</feature>
<dbReference type="Gene3D" id="2.130.10.10">
    <property type="entry name" value="YVTN repeat-like/Quinoprotein amine dehydrogenase"/>
    <property type="match status" value="1"/>
</dbReference>
<accession>A0A7Z0WU16</accession>